<organism evidence="2 3">
    <name type="scientific">Ditylenchus destructor</name>
    <dbReference type="NCBI Taxonomy" id="166010"/>
    <lineage>
        <taxon>Eukaryota</taxon>
        <taxon>Metazoa</taxon>
        <taxon>Ecdysozoa</taxon>
        <taxon>Nematoda</taxon>
        <taxon>Chromadorea</taxon>
        <taxon>Rhabditida</taxon>
        <taxon>Tylenchina</taxon>
        <taxon>Tylenchomorpha</taxon>
        <taxon>Sphaerularioidea</taxon>
        <taxon>Anguinidae</taxon>
        <taxon>Anguininae</taxon>
        <taxon>Ditylenchus</taxon>
    </lineage>
</organism>
<evidence type="ECO:0000313" key="2">
    <source>
        <dbReference type="EMBL" id="KAI1728427.1"/>
    </source>
</evidence>
<dbReference type="AlphaFoldDB" id="A0AAD4NE16"/>
<evidence type="ECO:0000256" key="1">
    <source>
        <dbReference type="SAM" id="MobiDB-lite"/>
    </source>
</evidence>
<keyword evidence="3" id="KW-1185">Reference proteome</keyword>
<protein>
    <submittedName>
        <fullName evidence="2">Uncharacterized protein</fullName>
    </submittedName>
</protein>
<sequence length="184" mass="20514">MCGKVGWVDGCSDDEQLDGSPLYTPTTAGSNLPGQPRQVEKGPRNVKNKDEKEYSWGDKNSRRRTAGRNSSNPSILLPIALLRKKSQKRTPPSAREKKKNEPGVAGYGQKSRHLLSSTSGLEINEGQLRWVDLLRMCVVPVAFPPLSFIFLSQDSLTYRQLLPLEPTSGGKVHFLFDVNIDRHK</sequence>
<evidence type="ECO:0000313" key="3">
    <source>
        <dbReference type="Proteomes" id="UP001201812"/>
    </source>
</evidence>
<proteinExistence type="predicted"/>
<dbReference type="EMBL" id="JAKKPZ010000001">
    <property type="protein sequence ID" value="KAI1728427.1"/>
    <property type="molecule type" value="Genomic_DNA"/>
</dbReference>
<accession>A0AAD4NE16</accession>
<comment type="caution">
    <text evidence="2">The sequence shown here is derived from an EMBL/GenBank/DDBJ whole genome shotgun (WGS) entry which is preliminary data.</text>
</comment>
<dbReference type="Proteomes" id="UP001201812">
    <property type="component" value="Unassembled WGS sequence"/>
</dbReference>
<feature type="region of interest" description="Disordered" evidence="1">
    <location>
        <begin position="1"/>
        <end position="111"/>
    </location>
</feature>
<gene>
    <name evidence="2" type="ORF">DdX_00606</name>
</gene>
<reference evidence="2" key="1">
    <citation type="submission" date="2022-01" db="EMBL/GenBank/DDBJ databases">
        <title>Genome Sequence Resource for Two Populations of Ditylenchus destructor, the Migratory Endoparasitic Phytonematode.</title>
        <authorList>
            <person name="Zhang H."/>
            <person name="Lin R."/>
            <person name="Xie B."/>
        </authorList>
    </citation>
    <scope>NUCLEOTIDE SEQUENCE</scope>
    <source>
        <strain evidence="2">BazhouSP</strain>
    </source>
</reference>
<name>A0AAD4NE16_9BILA</name>
<feature type="compositionally biased region" description="Polar residues" evidence="1">
    <location>
        <begin position="23"/>
        <end position="33"/>
    </location>
</feature>
<feature type="compositionally biased region" description="Basic and acidic residues" evidence="1">
    <location>
        <begin position="38"/>
        <end position="60"/>
    </location>
</feature>